<sequence length="363" mass="41067">MNNIPGLRNLTIKLDPLDDIPDTNNLIEISNCSVVNLMFSSNWPQTSIYFSGLSNTLKRIYLQNCTLTADFFITLPDSVELLSFYMVCLEKTFDSIRLPTSLNTLVIKENPHFKTLPAVTNIKQLNNLYTVVLELANGIPIETVQGIILELPTSVEDLTLINDDEPAVSNFPDDEYNYINHPDELTYTHLKSLRKLSFSSSCFDSTDFDLSRLPSVETLQFRAFPSLSGQFSHTLQMLDLNLQLYDGSFTGFWNMFIAKLDKLLRFKAKVNGQETRDLREISFSSHLNSFQLEFLPLGYNHPVHGGRLVLNKIPDSLKFFGLCAPVYSSEGEYSITVDQSLGETVESVKNKIVMLPPVAFQFT</sequence>
<comment type="caution">
    <text evidence="1">The sequence shown here is derived from an EMBL/GenBank/DDBJ whole genome shotgun (WGS) entry which is preliminary data.</text>
</comment>
<name>A0ACB5TA29_AMBMO</name>
<proteinExistence type="predicted"/>
<organism evidence="1 2">
    <name type="scientific">Ambrosiozyma monospora</name>
    <name type="common">Yeast</name>
    <name type="synonym">Endomycopsis monosporus</name>
    <dbReference type="NCBI Taxonomy" id="43982"/>
    <lineage>
        <taxon>Eukaryota</taxon>
        <taxon>Fungi</taxon>
        <taxon>Dikarya</taxon>
        <taxon>Ascomycota</taxon>
        <taxon>Saccharomycotina</taxon>
        <taxon>Pichiomycetes</taxon>
        <taxon>Pichiales</taxon>
        <taxon>Pichiaceae</taxon>
        <taxon>Ambrosiozyma</taxon>
    </lineage>
</organism>
<protein>
    <submittedName>
        <fullName evidence="1">Unnamed protein product</fullName>
    </submittedName>
</protein>
<evidence type="ECO:0000313" key="2">
    <source>
        <dbReference type="Proteomes" id="UP001165064"/>
    </source>
</evidence>
<keyword evidence="2" id="KW-1185">Reference proteome</keyword>
<reference evidence="1" key="1">
    <citation type="submission" date="2023-04" db="EMBL/GenBank/DDBJ databases">
        <title>Ambrosiozyma monospora NBRC 10751.</title>
        <authorList>
            <person name="Ichikawa N."/>
            <person name="Sato H."/>
            <person name="Tonouchi N."/>
        </authorList>
    </citation>
    <scope>NUCLEOTIDE SEQUENCE</scope>
    <source>
        <strain evidence="1">NBRC 10751</strain>
    </source>
</reference>
<evidence type="ECO:0000313" key="1">
    <source>
        <dbReference type="EMBL" id="GME83432.1"/>
    </source>
</evidence>
<dbReference type="Proteomes" id="UP001165064">
    <property type="component" value="Unassembled WGS sequence"/>
</dbReference>
<accession>A0ACB5TA29</accession>
<gene>
    <name evidence="1" type="ORF">Amon02_000616700</name>
</gene>
<dbReference type="EMBL" id="BSXS01004751">
    <property type="protein sequence ID" value="GME83432.1"/>
    <property type="molecule type" value="Genomic_DNA"/>
</dbReference>